<keyword evidence="2" id="KW-1185">Reference proteome</keyword>
<organism evidence="1 2">
    <name type="scientific">Thelohanellus kitauei</name>
    <name type="common">Myxosporean</name>
    <dbReference type="NCBI Taxonomy" id="669202"/>
    <lineage>
        <taxon>Eukaryota</taxon>
        <taxon>Metazoa</taxon>
        <taxon>Cnidaria</taxon>
        <taxon>Myxozoa</taxon>
        <taxon>Myxosporea</taxon>
        <taxon>Bivalvulida</taxon>
        <taxon>Platysporina</taxon>
        <taxon>Myxobolidae</taxon>
        <taxon>Thelohanellus</taxon>
    </lineage>
</organism>
<reference evidence="1 2" key="1">
    <citation type="journal article" date="2014" name="Genome Biol. Evol.">
        <title>The genome of the myxosporean Thelohanellus kitauei shows adaptations to nutrient acquisition within its fish host.</title>
        <authorList>
            <person name="Yang Y."/>
            <person name="Xiong J."/>
            <person name="Zhou Z."/>
            <person name="Huo F."/>
            <person name="Miao W."/>
            <person name="Ran C."/>
            <person name="Liu Y."/>
            <person name="Zhang J."/>
            <person name="Feng J."/>
            <person name="Wang M."/>
            <person name="Wang M."/>
            <person name="Wang L."/>
            <person name="Yao B."/>
        </authorList>
    </citation>
    <scope>NUCLEOTIDE SEQUENCE [LARGE SCALE GENOMIC DNA]</scope>
    <source>
        <strain evidence="1">Wuqing</strain>
    </source>
</reference>
<gene>
    <name evidence="1" type="ORF">RF11_08197</name>
</gene>
<evidence type="ECO:0000313" key="2">
    <source>
        <dbReference type="Proteomes" id="UP000031668"/>
    </source>
</evidence>
<protein>
    <submittedName>
        <fullName evidence="1">Uncharacterized protein</fullName>
    </submittedName>
</protein>
<dbReference type="EMBL" id="JWZT01000640">
    <property type="protein sequence ID" value="KII73826.1"/>
    <property type="molecule type" value="Genomic_DNA"/>
</dbReference>
<name>A0A0C2N2I5_THEKT</name>
<accession>A0A0C2N2I5</accession>
<dbReference type="Proteomes" id="UP000031668">
    <property type="component" value="Unassembled WGS sequence"/>
</dbReference>
<evidence type="ECO:0000313" key="1">
    <source>
        <dbReference type="EMBL" id="KII73826.1"/>
    </source>
</evidence>
<dbReference type="AlphaFoldDB" id="A0A0C2N2I5"/>
<proteinExistence type="predicted"/>
<comment type="caution">
    <text evidence="1">The sequence shown here is derived from an EMBL/GenBank/DDBJ whole genome shotgun (WGS) entry which is preliminary data.</text>
</comment>
<sequence length="407" mass="47974">MNDYASSRSEDIAKHLLLVLKMINHLRLLDDIQFYFNQFIKITIHMLYRHRPENYDPLLSLGISKIWSGILNSPRNTFQMFRSDKCECLGAVFAIDLSQKLRTAVNTFHKFEVTKTIKQKLIIINLTLVLVDEINQSPNVCFRQEFQELHRSFKEYLELHALEDQTVENQFILLQYYIMSHFSLNIQISSREENVVYRYLDRFASYPLLNCQLLHVSFSNVNSLELNFSDYSEKIKGLIHGLIWALTDETFISSLQNEQKLFFYEDVKSGYFSKINNKCIKQVFASGLSKFNKEPYRKKIRSYPNSEFHIYKHVFAKIVLSFHHTNYLDQEAADFYLRLIEDTSTISPEISLDSDMSDNSLNYGAASNAIYLNNLSFPMLLKLYVLIFENKFIFEDINWKFPNLNLM</sequence>